<proteinExistence type="predicted"/>
<evidence type="ECO:0000313" key="2">
    <source>
        <dbReference type="Proteomes" id="UP000076154"/>
    </source>
</evidence>
<reference evidence="1" key="1">
    <citation type="submission" date="2018-04" db="EMBL/GenBank/DDBJ databases">
        <title>Whole genome sequencing of Hypsizygus marmoreus.</title>
        <authorList>
            <person name="Choi I.-G."/>
            <person name="Min B."/>
            <person name="Kim J.-G."/>
            <person name="Kim S."/>
            <person name="Oh Y.-L."/>
            <person name="Kong W.-S."/>
            <person name="Park H."/>
            <person name="Jeong J."/>
            <person name="Song E.-S."/>
        </authorList>
    </citation>
    <scope>NUCLEOTIDE SEQUENCE [LARGE SCALE GENOMIC DNA]</scope>
    <source>
        <strain evidence="1">51987-8</strain>
    </source>
</reference>
<organism evidence="1 2">
    <name type="scientific">Hypsizygus marmoreus</name>
    <name type="common">White beech mushroom</name>
    <name type="synonym">Agaricus marmoreus</name>
    <dbReference type="NCBI Taxonomy" id="39966"/>
    <lineage>
        <taxon>Eukaryota</taxon>
        <taxon>Fungi</taxon>
        <taxon>Dikarya</taxon>
        <taxon>Basidiomycota</taxon>
        <taxon>Agaricomycotina</taxon>
        <taxon>Agaricomycetes</taxon>
        <taxon>Agaricomycetidae</taxon>
        <taxon>Agaricales</taxon>
        <taxon>Tricholomatineae</taxon>
        <taxon>Lyophyllaceae</taxon>
        <taxon>Hypsizygus</taxon>
    </lineage>
</organism>
<dbReference type="AlphaFoldDB" id="A0A369JMZ7"/>
<dbReference type="Proteomes" id="UP000076154">
    <property type="component" value="Unassembled WGS sequence"/>
</dbReference>
<gene>
    <name evidence="1" type="ORF">Hypma_010783</name>
</gene>
<dbReference type="InParanoid" id="A0A369JMZ7"/>
<name>A0A369JMZ7_HYPMA</name>
<accession>A0A369JMZ7</accession>
<comment type="caution">
    <text evidence="1">The sequence shown here is derived from an EMBL/GenBank/DDBJ whole genome shotgun (WGS) entry which is preliminary data.</text>
</comment>
<keyword evidence="2" id="KW-1185">Reference proteome</keyword>
<sequence>MVGFKQSIHFLVASRSTRQPYTSYLHDQPHASPTSHLAQHLRSCAEFQSDHDDVAWSNGAFSPTGASAGWSTDDRIGPQCLVKRVRADSIKVRSYIRQLRTLHQLPIHTLPTTSNYLTIAMNSHIKRSLDIWKADNQMEREMCSYLHDGCLPLH</sequence>
<evidence type="ECO:0000313" key="1">
    <source>
        <dbReference type="EMBL" id="RDB21917.1"/>
    </source>
</evidence>
<dbReference type="EMBL" id="LUEZ02000053">
    <property type="protein sequence ID" value="RDB21917.1"/>
    <property type="molecule type" value="Genomic_DNA"/>
</dbReference>
<protein>
    <submittedName>
        <fullName evidence="1">Uncharacterized protein</fullName>
    </submittedName>
</protein>